<feature type="region of interest" description="Disordered" evidence="3">
    <location>
        <begin position="242"/>
        <end position="264"/>
    </location>
</feature>
<dbReference type="AlphaFoldDB" id="A0A2K1IIR8"/>
<evidence type="ECO:0000313" key="5">
    <source>
        <dbReference type="EnsemblPlants" id="Pp3c23_10050V3.1"/>
    </source>
</evidence>
<gene>
    <name evidence="6" type="primary">LOC112276253</name>
    <name evidence="4" type="ORF">PHYPA_027860</name>
</gene>
<reference evidence="4 7" key="1">
    <citation type="journal article" date="2008" name="Science">
        <title>The Physcomitrella genome reveals evolutionary insights into the conquest of land by plants.</title>
        <authorList>
            <person name="Rensing S."/>
            <person name="Lang D."/>
            <person name="Zimmer A."/>
            <person name="Terry A."/>
            <person name="Salamov A."/>
            <person name="Shapiro H."/>
            <person name="Nishiyama T."/>
            <person name="Perroud P.-F."/>
            <person name="Lindquist E."/>
            <person name="Kamisugi Y."/>
            <person name="Tanahashi T."/>
            <person name="Sakakibara K."/>
            <person name="Fujita T."/>
            <person name="Oishi K."/>
            <person name="Shin-I T."/>
            <person name="Kuroki Y."/>
            <person name="Toyoda A."/>
            <person name="Suzuki Y."/>
            <person name="Hashimoto A."/>
            <person name="Yamaguchi K."/>
            <person name="Sugano A."/>
            <person name="Kohara Y."/>
            <person name="Fujiyama A."/>
            <person name="Anterola A."/>
            <person name="Aoki S."/>
            <person name="Ashton N."/>
            <person name="Barbazuk W.B."/>
            <person name="Barker E."/>
            <person name="Bennetzen J."/>
            <person name="Bezanilla M."/>
            <person name="Blankenship R."/>
            <person name="Cho S.H."/>
            <person name="Dutcher S."/>
            <person name="Estelle M."/>
            <person name="Fawcett J.A."/>
            <person name="Gundlach H."/>
            <person name="Hanada K."/>
            <person name="Heyl A."/>
            <person name="Hicks K.A."/>
            <person name="Hugh J."/>
            <person name="Lohr M."/>
            <person name="Mayer K."/>
            <person name="Melkozernov A."/>
            <person name="Murata T."/>
            <person name="Nelson D."/>
            <person name="Pils B."/>
            <person name="Prigge M."/>
            <person name="Reiss B."/>
            <person name="Renner T."/>
            <person name="Rombauts S."/>
            <person name="Rushton P."/>
            <person name="Sanderfoot A."/>
            <person name="Schween G."/>
            <person name="Shiu S.-H."/>
            <person name="Stueber K."/>
            <person name="Theodoulou F.L."/>
            <person name="Tu H."/>
            <person name="Van de Peer Y."/>
            <person name="Verrier P.J."/>
            <person name="Waters E."/>
            <person name="Wood A."/>
            <person name="Yang L."/>
            <person name="Cove D."/>
            <person name="Cuming A."/>
            <person name="Hasebe M."/>
            <person name="Lucas S."/>
            <person name="Mishler D.B."/>
            <person name="Reski R."/>
            <person name="Grigoriev I."/>
            <person name="Quatrano R.S."/>
            <person name="Boore J.L."/>
        </authorList>
    </citation>
    <scope>NUCLEOTIDE SEQUENCE [LARGE SCALE GENOMIC DNA]</scope>
    <source>
        <strain evidence="5 7">cv. Gransden 2004</strain>
    </source>
</reference>
<dbReference type="OrthoDB" id="603754at2759"/>
<feature type="compositionally biased region" description="Polar residues" evidence="3">
    <location>
        <begin position="378"/>
        <end position="387"/>
    </location>
</feature>
<evidence type="ECO:0000313" key="6">
    <source>
        <dbReference type="EnsemblPlants" id="Pp3c23_10052V3.1"/>
    </source>
</evidence>
<organism evidence="4">
    <name type="scientific">Physcomitrium patens</name>
    <name type="common">Spreading-leaved earth moss</name>
    <name type="synonym">Physcomitrella patens</name>
    <dbReference type="NCBI Taxonomy" id="3218"/>
    <lineage>
        <taxon>Eukaryota</taxon>
        <taxon>Viridiplantae</taxon>
        <taxon>Streptophyta</taxon>
        <taxon>Embryophyta</taxon>
        <taxon>Bryophyta</taxon>
        <taxon>Bryophytina</taxon>
        <taxon>Bryopsida</taxon>
        <taxon>Funariidae</taxon>
        <taxon>Funariales</taxon>
        <taxon>Funariaceae</taxon>
        <taxon>Physcomitrium</taxon>
    </lineage>
</organism>
<keyword evidence="7" id="KW-1185">Reference proteome</keyword>
<dbReference type="KEGG" id="ppp:112276253"/>
<feature type="compositionally biased region" description="Basic and acidic residues" evidence="3">
    <location>
        <begin position="286"/>
        <end position="297"/>
    </location>
</feature>
<evidence type="ECO:0000313" key="7">
    <source>
        <dbReference type="Proteomes" id="UP000006727"/>
    </source>
</evidence>
<evidence type="ECO:0000256" key="3">
    <source>
        <dbReference type="SAM" id="MobiDB-lite"/>
    </source>
</evidence>
<keyword evidence="2" id="KW-0819">tRNA processing</keyword>
<dbReference type="GO" id="GO:0008168">
    <property type="term" value="F:methyltransferase activity"/>
    <property type="evidence" value="ECO:0007669"/>
    <property type="project" value="InterPro"/>
</dbReference>
<dbReference type="EnsemblPlants" id="Pp3c23_10052V3.1">
    <property type="protein sequence ID" value="Pp3c23_10052V3.1"/>
    <property type="gene ID" value="Pp3c23_10052"/>
</dbReference>
<keyword evidence="1" id="KW-0949">S-adenosyl-L-methionine</keyword>
<evidence type="ECO:0000256" key="2">
    <source>
        <dbReference type="ARBA" id="ARBA00022694"/>
    </source>
</evidence>
<accession>A0A2K1IIR8</accession>
<dbReference type="PANTHER" id="PTHR43453">
    <property type="entry name" value="RRNA METHYLASE-LIKE"/>
    <property type="match status" value="1"/>
</dbReference>
<sequence length="856" mass="91167">MSSFRRPKTEATLRLYNLPRRELQALCKQYGIPANKTNVAMADALSACVPADTGKSKASAGMTSLGVSKTTPMKHKLEKKTGLPETSLASLILNGKKKISPLKTADKLVPVGTDEASFPLPNTTPLKRVKRSDRSLQVVPEDKEKVTIVPALTRAAAFLDKIPKAAPAPLYEKYGNSTTALSSPSTRALTPRKRPAEASATVTRRGGDALPPVSFSDLLATPKASKPQVPEVIVLNSTGKTAQKMKSRLGPMKSPPEEETTCPAPTEAGVVKKVSRGKRVAFADEVVPKKSATKEPEPQPEPETETLELPSAEIEFKNSALHKELFGLPNSITKEEQLVNSPAPTEERCEDIPAGPRETGFEFRDMALHKELLGSHPNLESNSQGSTLPLHDPGQSGASPTATEWASSACGSLTPSLTPPAAGLNNATPAQGGSIRPSEDACGRSTTSVEVLEPPHRELPGSRHLGSLVDALSPDKLAESQCVQTVEASDHSHADTTAFRHRMEDDTNLAVAQSTVAPTAVVHAVTDQERDVEDGLRGNSEILEVCTLLNGRMDISCETSTVEEGCVSSTPELDKAQKILTGSTPTSDELPGFHRGSAQKGEATVSLPTASAKAVAVAGAELPTSVCRLSVQIPVTPVRTVNSNSASSLAEAVTPLTKIQSNIDCTLAKATSILEKLAAWRADAEKKVREGYWEPKFSSVVDGSPPTAVFKTPVTKTVPDRDLRSAKKAKLIPKATIGSENGFVICEDANIVCEGEVPSAQKMRSSDELTSNKENQSDVASKVGGQGKEKKKGKKFEVLKDRSTNSSDESAHATGRVGTGPVRPEDMSLRKLRATVKERVRQMESFKTCVTRAQKG</sequence>
<dbReference type="EnsemblPlants" id="Pp3c23_10052V3.2">
    <property type="protein sequence ID" value="Pp3c23_10052V3.2"/>
    <property type="gene ID" value="Pp3c23_10052"/>
</dbReference>
<proteinExistence type="predicted"/>
<dbReference type="GeneID" id="112276253"/>
<feature type="region of interest" description="Disordered" evidence="3">
    <location>
        <begin position="582"/>
        <end position="601"/>
    </location>
</feature>
<dbReference type="PANTHER" id="PTHR43453:SF1">
    <property type="entry name" value="TRNA_RRNA METHYLTRANSFERASE SPOU TYPE DOMAIN-CONTAINING PROTEIN"/>
    <property type="match status" value="1"/>
</dbReference>
<evidence type="ECO:0000313" key="4">
    <source>
        <dbReference type="EMBL" id="PNR29168.1"/>
    </source>
</evidence>
<dbReference type="Proteomes" id="UP000006727">
    <property type="component" value="Chromosome 23"/>
</dbReference>
<feature type="region of interest" description="Disordered" evidence="3">
    <location>
        <begin position="760"/>
        <end position="829"/>
    </location>
</feature>
<dbReference type="Gramene" id="Pp3c23_10052V3.2">
    <property type="protein sequence ID" value="Pp3c23_10052V3.2"/>
    <property type="gene ID" value="Pp3c23_10052"/>
</dbReference>
<feature type="region of interest" description="Disordered" evidence="3">
    <location>
        <begin position="375"/>
        <end position="449"/>
    </location>
</feature>
<dbReference type="Gramene" id="Pp3c23_10050V3.1">
    <property type="protein sequence ID" value="Pp3c23_10050V3.1"/>
    <property type="gene ID" value="Pp3c23_10050"/>
</dbReference>
<evidence type="ECO:0000256" key="1">
    <source>
        <dbReference type="ARBA" id="ARBA00022691"/>
    </source>
</evidence>
<dbReference type="InterPro" id="IPR033671">
    <property type="entry name" value="TrmH"/>
</dbReference>
<reference evidence="4 7" key="2">
    <citation type="journal article" date="2018" name="Plant J.">
        <title>The Physcomitrella patens chromosome-scale assembly reveals moss genome structure and evolution.</title>
        <authorList>
            <person name="Lang D."/>
            <person name="Ullrich K.K."/>
            <person name="Murat F."/>
            <person name="Fuchs J."/>
            <person name="Jenkins J."/>
            <person name="Haas F.B."/>
            <person name="Piednoel M."/>
            <person name="Gundlach H."/>
            <person name="Van Bel M."/>
            <person name="Meyberg R."/>
            <person name="Vives C."/>
            <person name="Morata J."/>
            <person name="Symeonidi A."/>
            <person name="Hiss M."/>
            <person name="Muchero W."/>
            <person name="Kamisugi Y."/>
            <person name="Saleh O."/>
            <person name="Blanc G."/>
            <person name="Decker E.L."/>
            <person name="van Gessel N."/>
            <person name="Grimwood J."/>
            <person name="Hayes R.D."/>
            <person name="Graham S.W."/>
            <person name="Gunter L.E."/>
            <person name="McDaniel S.F."/>
            <person name="Hoernstein S.N.W."/>
            <person name="Larsson A."/>
            <person name="Li F.W."/>
            <person name="Perroud P.F."/>
            <person name="Phillips J."/>
            <person name="Ranjan P."/>
            <person name="Rokshar D.S."/>
            <person name="Rothfels C.J."/>
            <person name="Schneider L."/>
            <person name="Shu S."/>
            <person name="Stevenson D.W."/>
            <person name="Thummler F."/>
            <person name="Tillich M."/>
            <person name="Villarreal Aguilar J.C."/>
            <person name="Widiez T."/>
            <person name="Wong G.K."/>
            <person name="Wymore A."/>
            <person name="Zhang Y."/>
            <person name="Zimmer A.D."/>
            <person name="Quatrano R.S."/>
            <person name="Mayer K.F.X."/>
            <person name="Goodstein D."/>
            <person name="Casacuberta J.M."/>
            <person name="Vandepoele K."/>
            <person name="Reski R."/>
            <person name="Cuming A.C."/>
            <person name="Tuskan G.A."/>
            <person name="Maumus F."/>
            <person name="Salse J."/>
            <person name="Schmutz J."/>
            <person name="Rensing S.A."/>
        </authorList>
    </citation>
    <scope>NUCLEOTIDE SEQUENCE [LARGE SCALE GENOMIC DNA]</scope>
    <source>
        <strain evidence="5 7">cv. Gransden 2004</strain>
    </source>
</reference>
<feature type="region of interest" description="Disordered" evidence="3">
    <location>
        <begin position="285"/>
        <end position="307"/>
    </location>
</feature>
<name>A0A2K1IIR8_PHYPA</name>
<protein>
    <submittedName>
        <fullName evidence="4 5">Uncharacterized protein</fullName>
    </submittedName>
</protein>
<dbReference type="Gramene" id="Pp3c23_10052V3.1">
    <property type="protein sequence ID" value="Pp3c23_10052V3.1"/>
    <property type="gene ID" value="Pp3c23_10052"/>
</dbReference>
<feature type="compositionally biased region" description="Polar residues" evidence="3">
    <location>
        <begin position="396"/>
        <end position="416"/>
    </location>
</feature>
<feature type="compositionally biased region" description="Polar residues" evidence="3">
    <location>
        <begin position="176"/>
        <end position="188"/>
    </location>
</feature>
<dbReference type="RefSeq" id="XP_024363162.1">
    <property type="nucleotide sequence ID" value="XM_024507394.2"/>
</dbReference>
<dbReference type="EnsemblPlants" id="Pp3c23_10050V3.1">
    <property type="protein sequence ID" value="Pp3c23_10050V3.1"/>
    <property type="gene ID" value="Pp3c23_10050"/>
</dbReference>
<dbReference type="EMBL" id="ABEU02000023">
    <property type="protein sequence ID" value="PNR29168.1"/>
    <property type="molecule type" value="Genomic_DNA"/>
</dbReference>
<dbReference type="PaxDb" id="3218-PP1S10_29V6.1"/>
<reference evidence="5" key="3">
    <citation type="submission" date="2020-12" db="UniProtKB">
        <authorList>
            <consortium name="EnsemblPlants"/>
        </authorList>
    </citation>
    <scope>IDENTIFICATION</scope>
</reference>
<feature type="region of interest" description="Disordered" evidence="3">
    <location>
        <begin position="176"/>
        <end position="209"/>
    </location>
</feature>
<dbReference type="GO" id="GO:0002938">
    <property type="term" value="P:tRNA guanine ribose methylation"/>
    <property type="evidence" value="ECO:0000318"/>
    <property type="project" value="GO_Central"/>
</dbReference>